<protein>
    <submittedName>
        <fullName evidence="2">Uncharacterized protein</fullName>
    </submittedName>
</protein>
<keyword evidence="1" id="KW-0175">Coiled coil</keyword>
<accession>A0A9D4C5Q3</accession>
<gene>
    <name evidence="2" type="ORF">DPMN_060417</name>
</gene>
<organism evidence="2 3">
    <name type="scientific">Dreissena polymorpha</name>
    <name type="common">Zebra mussel</name>
    <name type="synonym">Mytilus polymorpha</name>
    <dbReference type="NCBI Taxonomy" id="45954"/>
    <lineage>
        <taxon>Eukaryota</taxon>
        <taxon>Metazoa</taxon>
        <taxon>Spiralia</taxon>
        <taxon>Lophotrochozoa</taxon>
        <taxon>Mollusca</taxon>
        <taxon>Bivalvia</taxon>
        <taxon>Autobranchia</taxon>
        <taxon>Heteroconchia</taxon>
        <taxon>Euheterodonta</taxon>
        <taxon>Imparidentia</taxon>
        <taxon>Neoheterodontei</taxon>
        <taxon>Myida</taxon>
        <taxon>Dreissenoidea</taxon>
        <taxon>Dreissenidae</taxon>
        <taxon>Dreissena</taxon>
    </lineage>
</organism>
<comment type="caution">
    <text evidence="2">The sequence shown here is derived from an EMBL/GenBank/DDBJ whole genome shotgun (WGS) entry which is preliminary data.</text>
</comment>
<evidence type="ECO:0000313" key="2">
    <source>
        <dbReference type="EMBL" id="KAH3717624.1"/>
    </source>
</evidence>
<reference evidence="2" key="1">
    <citation type="journal article" date="2019" name="bioRxiv">
        <title>The Genome of the Zebra Mussel, Dreissena polymorpha: A Resource for Invasive Species Research.</title>
        <authorList>
            <person name="McCartney M.A."/>
            <person name="Auch B."/>
            <person name="Kono T."/>
            <person name="Mallez S."/>
            <person name="Zhang Y."/>
            <person name="Obille A."/>
            <person name="Becker A."/>
            <person name="Abrahante J.E."/>
            <person name="Garbe J."/>
            <person name="Badalamenti J.P."/>
            <person name="Herman A."/>
            <person name="Mangelson H."/>
            <person name="Liachko I."/>
            <person name="Sullivan S."/>
            <person name="Sone E.D."/>
            <person name="Koren S."/>
            <person name="Silverstein K.A.T."/>
            <person name="Beckman K.B."/>
            <person name="Gohl D.M."/>
        </authorList>
    </citation>
    <scope>NUCLEOTIDE SEQUENCE</scope>
    <source>
        <strain evidence="2">Duluth1</strain>
        <tissue evidence="2">Whole animal</tissue>
    </source>
</reference>
<keyword evidence="3" id="KW-1185">Reference proteome</keyword>
<evidence type="ECO:0000256" key="1">
    <source>
        <dbReference type="SAM" id="Coils"/>
    </source>
</evidence>
<sequence>MYCENHNVAICVRCLRINHKDCIDKTIDLLDIKLEELNVRESLSIIEELEDEITKTEDVIAENGQVNDDCNSTFKREIETFFLKLTEQLSLMKNQAEEAGSVKHNLNGNALIKLTVECKDVKKIVSDKKRLLVELVEKKHTGRLYVAMRSFLKKNRRHKNKIKKCLSEKSYSKVQF</sequence>
<proteinExistence type="predicted"/>
<dbReference type="EMBL" id="JAIWYP010000013">
    <property type="protein sequence ID" value="KAH3717624.1"/>
    <property type="molecule type" value="Genomic_DNA"/>
</dbReference>
<feature type="coiled-coil region" evidence="1">
    <location>
        <begin position="32"/>
        <end position="66"/>
    </location>
</feature>
<dbReference type="Proteomes" id="UP000828390">
    <property type="component" value="Unassembled WGS sequence"/>
</dbReference>
<reference evidence="2" key="2">
    <citation type="submission" date="2020-11" db="EMBL/GenBank/DDBJ databases">
        <authorList>
            <person name="McCartney M.A."/>
            <person name="Auch B."/>
            <person name="Kono T."/>
            <person name="Mallez S."/>
            <person name="Becker A."/>
            <person name="Gohl D.M."/>
            <person name="Silverstein K.A.T."/>
            <person name="Koren S."/>
            <person name="Bechman K.B."/>
            <person name="Herman A."/>
            <person name="Abrahante J.E."/>
            <person name="Garbe J."/>
        </authorList>
    </citation>
    <scope>NUCLEOTIDE SEQUENCE</scope>
    <source>
        <strain evidence="2">Duluth1</strain>
        <tissue evidence="2">Whole animal</tissue>
    </source>
</reference>
<name>A0A9D4C5Q3_DREPO</name>
<dbReference type="AlphaFoldDB" id="A0A9D4C5Q3"/>
<evidence type="ECO:0000313" key="3">
    <source>
        <dbReference type="Proteomes" id="UP000828390"/>
    </source>
</evidence>